<protein>
    <recommendedName>
        <fullName evidence="9">Carbohydrate kinase PfkB domain-containing protein</fullName>
    </recommendedName>
</protein>
<dbReference type="PRINTS" id="PR00990">
    <property type="entry name" value="RIBOKINASE"/>
</dbReference>
<reference evidence="10 11" key="1">
    <citation type="journal article" date="2013" name="ISME J.">
        <title>Comparative genomics of pathogenic lineages of Vibrio nigripulchritudo identifies virulence-associated traits.</title>
        <authorList>
            <person name="Goudenege D."/>
            <person name="Labreuche Y."/>
            <person name="Krin E."/>
            <person name="Ansquer D."/>
            <person name="Mangenot S."/>
            <person name="Calteau A."/>
            <person name="Medigue C."/>
            <person name="Mazel D."/>
            <person name="Polz M.F."/>
            <person name="Le Roux F."/>
        </authorList>
    </citation>
    <scope>NUCLEOTIDE SEQUENCE [LARGE SCALE GENOMIC DNA]</scope>
    <source>
        <strain evidence="10 11">SOn1</strain>
    </source>
</reference>
<feature type="domain" description="Carbohydrate kinase PfkB" evidence="9">
    <location>
        <begin position="6"/>
        <end position="284"/>
    </location>
</feature>
<name>A0AAV2VQS9_9VIBR</name>
<dbReference type="Gene3D" id="3.40.1190.20">
    <property type="match status" value="1"/>
</dbReference>
<evidence type="ECO:0000256" key="6">
    <source>
        <dbReference type="ARBA" id="ARBA00022842"/>
    </source>
</evidence>
<dbReference type="InterPro" id="IPR011877">
    <property type="entry name" value="Ribokinase"/>
</dbReference>
<dbReference type="GO" id="GO:0006014">
    <property type="term" value="P:D-ribose metabolic process"/>
    <property type="evidence" value="ECO:0007669"/>
    <property type="project" value="InterPro"/>
</dbReference>
<keyword evidence="5" id="KW-0067">ATP-binding</keyword>
<dbReference type="CDD" id="cd01174">
    <property type="entry name" value="ribokinase"/>
    <property type="match status" value="1"/>
</dbReference>
<keyword evidence="7" id="KW-0630">Potassium</keyword>
<dbReference type="AlphaFoldDB" id="A0AAV2VQS9"/>
<evidence type="ECO:0000256" key="2">
    <source>
        <dbReference type="ARBA" id="ARBA00022723"/>
    </source>
</evidence>
<dbReference type="Proteomes" id="UP000018211">
    <property type="component" value="Unassembled WGS sequence"/>
</dbReference>
<dbReference type="GO" id="GO:0004747">
    <property type="term" value="F:ribokinase activity"/>
    <property type="evidence" value="ECO:0007669"/>
    <property type="project" value="InterPro"/>
</dbReference>
<dbReference type="RefSeq" id="WP_022611810.1">
    <property type="nucleotide sequence ID" value="NZ_LK391965.1"/>
</dbReference>
<dbReference type="GO" id="GO:0046872">
    <property type="term" value="F:metal ion binding"/>
    <property type="evidence" value="ECO:0007669"/>
    <property type="project" value="UniProtKB-KW"/>
</dbReference>
<proteinExistence type="predicted"/>
<evidence type="ECO:0000256" key="5">
    <source>
        <dbReference type="ARBA" id="ARBA00022840"/>
    </source>
</evidence>
<organism evidence="10 11">
    <name type="scientific">Vibrio nigripulchritudo SOn1</name>
    <dbReference type="NCBI Taxonomy" id="1238450"/>
    <lineage>
        <taxon>Bacteria</taxon>
        <taxon>Pseudomonadati</taxon>
        <taxon>Pseudomonadota</taxon>
        <taxon>Gammaproteobacteria</taxon>
        <taxon>Vibrionales</taxon>
        <taxon>Vibrionaceae</taxon>
        <taxon>Vibrio</taxon>
    </lineage>
</organism>
<dbReference type="InterPro" id="IPR002139">
    <property type="entry name" value="Ribo/fructo_kinase"/>
</dbReference>
<evidence type="ECO:0000313" key="10">
    <source>
        <dbReference type="EMBL" id="CCO46769.1"/>
    </source>
</evidence>
<dbReference type="PANTHER" id="PTHR10584:SF166">
    <property type="entry name" value="RIBOKINASE"/>
    <property type="match status" value="1"/>
</dbReference>
<evidence type="ECO:0000256" key="7">
    <source>
        <dbReference type="ARBA" id="ARBA00022958"/>
    </source>
</evidence>
<keyword evidence="4" id="KW-0418">Kinase</keyword>
<dbReference type="EMBL" id="CAOF01000100">
    <property type="protein sequence ID" value="CCO46769.1"/>
    <property type="molecule type" value="Genomic_DNA"/>
</dbReference>
<evidence type="ECO:0000256" key="3">
    <source>
        <dbReference type="ARBA" id="ARBA00022741"/>
    </source>
</evidence>
<dbReference type="GO" id="GO:0005524">
    <property type="term" value="F:ATP binding"/>
    <property type="evidence" value="ECO:0007669"/>
    <property type="project" value="UniProtKB-KW"/>
</dbReference>
<dbReference type="PANTHER" id="PTHR10584">
    <property type="entry name" value="SUGAR KINASE"/>
    <property type="match status" value="1"/>
</dbReference>
<keyword evidence="8" id="KW-0119">Carbohydrate metabolism</keyword>
<evidence type="ECO:0000313" key="11">
    <source>
        <dbReference type="Proteomes" id="UP000018211"/>
    </source>
</evidence>
<keyword evidence="1" id="KW-0808">Transferase</keyword>
<dbReference type="SUPFAM" id="SSF53613">
    <property type="entry name" value="Ribokinase-like"/>
    <property type="match status" value="1"/>
</dbReference>
<gene>
    <name evidence="10" type="ORF">VIBNISOn1_1890017</name>
</gene>
<evidence type="ECO:0000256" key="1">
    <source>
        <dbReference type="ARBA" id="ARBA00022679"/>
    </source>
</evidence>
<dbReference type="InterPro" id="IPR011611">
    <property type="entry name" value="PfkB_dom"/>
</dbReference>
<sequence length="286" mass="30180">MNVILVAGSLHYDIMIAVSHQPEKGETVLGTKMVYKFGGKGGNQAISAAKNGEMVRFAGAVGHDDNGEFLINTLKASSVDTQYVSILENENSGMSVAISDDSGDYSAVVVSNSNKLIPEETFESDSLWVDVSMLILQNEIPPKINLKAAVEAKKRGIKVCMNAAPVTDKNCPVFDYVDLMVVNAVEARDLSGIPVESLDSAKQAAVELASRFEKVVVTAGQYGVAYAEIGACPGSLPSIPVKLVSTHGAGDCLMGALCSKINKNKDLRDAVAFANEVAAKHVAQSS</sequence>
<keyword evidence="6" id="KW-0460">Magnesium</keyword>
<keyword evidence="2" id="KW-0479">Metal-binding</keyword>
<accession>A0AAV2VQS9</accession>
<evidence type="ECO:0000259" key="9">
    <source>
        <dbReference type="Pfam" id="PF00294"/>
    </source>
</evidence>
<evidence type="ECO:0000256" key="8">
    <source>
        <dbReference type="ARBA" id="ARBA00023277"/>
    </source>
</evidence>
<comment type="caution">
    <text evidence="10">The sequence shown here is derived from an EMBL/GenBank/DDBJ whole genome shotgun (WGS) entry which is preliminary data.</text>
</comment>
<dbReference type="InterPro" id="IPR029056">
    <property type="entry name" value="Ribokinase-like"/>
</dbReference>
<dbReference type="Pfam" id="PF00294">
    <property type="entry name" value="PfkB"/>
    <property type="match status" value="1"/>
</dbReference>
<evidence type="ECO:0000256" key="4">
    <source>
        <dbReference type="ARBA" id="ARBA00022777"/>
    </source>
</evidence>
<keyword evidence="3" id="KW-0547">Nucleotide-binding</keyword>